<sequence>MIDVYCDNTPVPCWEKKSMGLPGNLTAKDYLHNVRLGRWISIKLLAGSFRRIRAPSGMCKEVYAPTLSQASPGLLLHTLVTIKACLFKGMKSPTRSMLEGEKRGLPGNLTAKDYLHDVHLGRRISITARRVLSEDSCSPGMCKRGLYYFIRNTARTFTAHFGHY</sequence>
<protein>
    <submittedName>
        <fullName evidence="1">Uncharacterized protein</fullName>
    </submittedName>
</protein>
<comment type="caution">
    <text evidence="1">The sequence shown here is derived from an EMBL/GenBank/DDBJ whole genome shotgun (WGS) entry which is preliminary data.</text>
</comment>
<keyword evidence="2" id="KW-1185">Reference proteome</keyword>
<dbReference type="EMBL" id="BPLR01010270">
    <property type="protein sequence ID" value="GIY38192.1"/>
    <property type="molecule type" value="Genomic_DNA"/>
</dbReference>
<dbReference type="AlphaFoldDB" id="A0AAV4T044"/>
<dbReference type="Proteomes" id="UP001054945">
    <property type="component" value="Unassembled WGS sequence"/>
</dbReference>
<evidence type="ECO:0000313" key="1">
    <source>
        <dbReference type="EMBL" id="GIY38192.1"/>
    </source>
</evidence>
<gene>
    <name evidence="1" type="ORF">CEXT_268451</name>
</gene>
<organism evidence="1 2">
    <name type="scientific">Caerostris extrusa</name>
    <name type="common">Bark spider</name>
    <name type="synonym">Caerostris bankana</name>
    <dbReference type="NCBI Taxonomy" id="172846"/>
    <lineage>
        <taxon>Eukaryota</taxon>
        <taxon>Metazoa</taxon>
        <taxon>Ecdysozoa</taxon>
        <taxon>Arthropoda</taxon>
        <taxon>Chelicerata</taxon>
        <taxon>Arachnida</taxon>
        <taxon>Araneae</taxon>
        <taxon>Araneomorphae</taxon>
        <taxon>Entelegynae</taxon>
        <taxon>Araneoidea</taxon>
        <taxon>Araneidae</taxon>
        <taxon>Caerostris</taxon>
    </lineage>
</organism>
<evidence type="ECO:0000313" key="2">
    <source>
        <dbReference type="Proteomes" id="UP001054945"/>
    </source>
</evidence>
<reference evidence="1 2" key="1">
    <citation type="submission" date="2021-06" db="EMBL/GenBank/DDBJ databases">
        <title>Caerostris extrusa draft genome.</title>
        <authorList>
            <person name="Kono N."/>
            <person name="Arakawa K."/>
        </authorList>
    </citation>
    <scope>NUCLEOTIDE SEQUENCE [LARGE SCALE GENOMIC DNA]</scope>
</reference>
<proteinExistence type="predicted"/>
<name>A0AAV4T044_CAEEX</name>
<accession>A0AAV4T044</accession>